<evidence type="ECO:0000313" key="2">
    <source>
        <dbReference type="Proteomes" id="UP000276301"/>
    </source>
</evidence>
<dbReference type="EMBL" id="RCHT01000001">
    <property type="protein sequence ID" value="RLL14480.1"/>
    <property type="molecule type" value="Genomic_DNA"/>
</dbReference>
<dbReference type="AlphaFoldDB" id="A0A498CSB5"/>
<name>A0A498CSB5_9FIRM</name>
<comment type="caution">
    <text evidence="1">The sequence shown here is derived from an EMBL/GenBank/DDBJ whole genome shotgun (WGS) entry which is preliminary data.</text>
</comment>
<gene>
    <name evidence="1" type="ORF">D4A47_00395</name>
</gene>
<reference evidence="1 2" key="1">
    <citation type="submission" date="2018-10" db="EMBL/GenBank/DDBJ databases">
        <title>Anaerotruncus faecis sp. nov., isolated from human feces.</title>
        <authorList>
            <person name="Wang Y.-J."/>
        </authorList>
    </citation>
    <scope>NUCLEOTIDE SEQUENCE [LARGE SCALE GENOMIC DNA]</scope>
    <source>
        <strain evidence="1 2">22A2-44</strain>
    </source>
</reference>
<evidence type="ECO:0000313" key="1">
    <source>
        <dbReference type="EMBL" id="RLL14480.1"/>
    </source>
</evidence>
<dbReference type="Pfam" id="PF14277">
    <property type="entry name" value="DUF4364"/>
    <property type="match status" value="1"/>
</dbReference>
<sequence>MEIDDCGVGILYEGFRAGVEPGGLTTDYEIKILICHVLKHIERPMPVSALIELFVGEGIGNYFEAASAAAALVKSGHIAIGGCEGEKCYTLTDLGESAAGTFEKTLPLSVREKAVDAANRYFIRRERRAHNKAEVQKADDGYLLTLTITDVGSDLLKLTILLPDEETCGRIRERFLDDPIVVYKGVVASLTGSFENVGALLDDVE</sequence>
<dbReference type="InterPro" id="IPR025374">
    <property type="entry name" value="DUF4364"/>
</dbReference>
<accession>A0A498CSB5</accession>
<protein>
    <submittedName>
        <fullName evidence="1">DUF4364 family protein</fullName>
    </submittedName>
</protein>
<dbReference type="Proteomes" id="UP000276301">
    <property type="component" value="Unassembled WGS sequence"/>
</dbReference>
<organism evidence="1 2">
    <name type="scientific">Anaerotruncus massiliensis</name>
    <name type="common">ex Liu et al. 2021</name>
    <dbReference type="NCBI Taxonomy" id="2321404"/>
    <lineage>
        <taxon>Bacteria</taxon>
        <taxon>Bacillati</taxon>
        <taxon>Bacillota</taxon>
        <taxon>Clostridia</taxon>
        <taxon>Eubacteriales</taxon>
        <taxon>Oscillospiraceae</taxon>
        <taxon>Anaerotruncus</taxon>
    </lineage>
</organism>
<keyword evidence="2" id="KW-1185">Reference proteome</keyword>
<proteinExistence type="predicted"/>